<feature type="transmembrane region" description="Helical" evidence="6">
    <location>
        <begin position="680"/>
        <end position="702"/>
    </location>
</feature>
<name>A0A812TKE1_9DINO</name>
<dbReference type="Pfam" id="PF13649">
    <property type="entry name" value="Methyltransf_25"/>
    <property type="match status" value="1"/>
</dbReference>
<feature type="transmembrane region" description="Helical" evidence="6">
    <location>
        <begin position="1619"/>
        <end position="1638"/>
    </location>
</feature>
<evidence type="ECO:0000256" key="4">
    <source>
        <dbReference type="ARBA" id="ARBA00023136"/>
    </source>
</evidence>
<feature type="transmembrane region" description="Helical" evidence="6">
    <location>
        <begin position="1824"/>
        <end position="1845"/>
    </location>
</feature>
<feature type="compositionally biased region" description="Low complexity" evidence="5">
    <location>
        <begin position="7"/>
        <end position="21"/>
    </location>
</feature>
<feature type="region of interest" description="Disordered" evidence="5">
    <location>
        <begin position="1460"/>
        <end position="1481"/>
    </location>
</feature>
<feature type="transmembrane region" description="Helical" evidence="6">
    <location>
        <begin position="1710"/>
        <end position="1736"/>
    </location>
</feature>
<dbReference type="OrthoDB" id="413480at2759"/>
<reference evidence="8" key="1">
    <citation type="submission" date="2021-02" db="EMBL/GenBank/DDBJ databases">
        <authorList>
            <person name="Dougan E. K."/>
            <person name="Rhodes N."/>
            <person name="Thang M."/>
            <person name="Chan C."/>
        </authorList>
    </citation>
    <scope>NUCLEOTIDE SEQUENCE</scope>
</reference>
<protein>
    <submittedName>
        <fullName evidence="8">Fras1 protein</fullName>
    </submittedName>
</protein>
<feature type="transmembrane region" description="Helical" evidence="6">
    <location>
        <begin position="1578"/>
        <end position="1599"/>
    </location>
</feature>
<dbReference type="InterPro" id="IPR041698">
    <property type="entry name" value="Methyltransf_25"/>
</dbReference>
<dbReference type="Gene3D" id="3.40.50.150">
    <property type="entry name" value="Vaccinia Virus protein VP39"/>
    <property type="match status" value="1"/>
</dbReference>
<dbReference type="EMBL" id="CAJNJA010025030">
    <property type="protein sequence ID" value="CAE7536342.1"/>
    <property type="molecule type" value="Genomic_DNA"/>
</dbReference>
<dbReference type="InterPro" id="IPR006212">
    <property type="entry name" value="Furin_repeat"/>
</dbReference>
<feature type="transmembrane region" description="Helical" evidence="6">
    <location>
        <begin position="708"/>
        <end position="730"/>
    </location>
</feature>
<feature type="domain" description="Methyltransferase" evidence="7">
    <location>
        <begin position="78"/>
        <end position="175"/>
    </location>
</feature>
<dbReference type="CDD" id="cd06174">
    <property type="entry name" value="MFS"/>
    <property type="match status" value="1"/>
</dbReference>
<feature type="region of interest" description="Disordered" evidence="5">
    <location>
        <begin position="1"/>
        <end position="30"/>
    </location>
</feature>
<dbReference type="GO" id="GO:0022857">
    <property type="term" value="F:transmembrane transporter activity"/>
    <property type="evidence" value="ECO:0007669"/>
    <property type="project" value="InterPro"/>
</dbReference>
<dbReference type="SUPFAM" id="SSF57184">
    <property type="entry name" value="Growth factor receptor domain"/>
    <property type="match status" value="1"/>
</dbReference>
<gene>
    <name evidence="8" type="primary">Fras1</name>
    <name evidence="8" type="ORF">SNEC2469_LOCUS15427</name>
</gene>
<dbReference type="SUPFAM" id="SSF53335">
    <property type="entry name" value="S-adenosyl-L-methionine-dependent methyltransferases"/>
    <property type="match status" value="1"/>
</dbReference>
<evidence type="ECO:0000256" key="1">
    <source>
        <dbReference type="ARBA" id="ARBA00004141"/>
    </source>
</evidence>
<evidence type="ECO:0000313" key="9">
    <source>
        <dbReference type="Proteomes" id="UP000601435"/>
    </source>
</evidence>
<sequence length="1945" mass="210614">MTKLRQSRSSSKGSTGTSNTRAGSETPRRRYETRTFWDQWYRKHGEAVEWSGPVNDIVLQAIMEVLKGLPKAEEPLRVCELGCGCSHLAPMLRDAGVTVIGVDFSQEVINANRMRHPDIQWECWDALQLADRFDAGYFDAIVGKTLIDCFLTRTDAAGSIRRMLQQCHTVLKDNGCMMLLDKASSDSIIGRGRTRQLTVDHHKMLTFRILYPQPRQSCRTSPAAEECDPLQRQWELEIEPTLHKHFVVRPAAAGCGSLVVWSTDNVATAAGIETGDLILGYRRSGVKNMTVGNAAETAKVLRTSLRSVFLLMERPASGAARRKTASLKTRLMSRQSTSQSKIRAWTCVTVIAYQSLTTVIVGLTLTELAKRMDLQNGLQLHGLFLGRAVGAVFGTMLGGWLCDVCPIKIAMCCCIGSSALTVVAIPFAASSTSLHILSANFVLLGCCGSALVSFTVSAACWSFPGKEVGPILALCNGAFGMTSAALPLAFKLLQMQGDPVAEYGFVALCAAPPLAFLAASQAPQRPVEKSSELDSDYSSEDDTGLWSAAAKRWIAVLAAALVQFLFSGANSALLGWIVSYADGELHDLEVAPVLVSLLQGSLMLGSFGASRYQQYFHLWDLARGQVVLVLLGLLCWLPFTSSVLATVLALIWYGLAGGPLVTYASTLLNQHCSPTGFQLAVINVGGNFGASAGPFLVGMLMIRLGPHALPFAVGGAFGIALLGFVAASMVRFDLMRSSKTTPLLNEGCLTTCDACRKRGFCEQAKHSLRAMATCGMVGDGDPRLRMRRWLVWSGFFQRCLAGPGWAPRRLLGIDAPVLEELSVVLSTGVAAPMAWSYFETQYSLTVPQEALAVAVLCVVRQGYAVLLRLHRPEDDFSETLVSGKLSAFADVPSEEAAHLVLEVQYGSRSTNYTIVVIRSTITSDFQFQYPDPAAIVPAAATLTGLVAVDGFGDPLRMEPMYFDPRRSQYLVFANPNTGGGYEWTRAVASKNDPEALLHLRVDGSDWEDLESGILTRYISVPVNTWLLLEVRVTSATATAAGTVPLVYQLLVSRELRCHVLCRTCFGPEAIHCLSCRTPLVLNNGTCETACPPSSYYEWTSFQCRPCDESCAQCSGPGASACTQCRALFFLSPLTWEDLQAPCVLRCPGGTFAHPRSRRCRKPPSAPVKTFYLQFKFRSTFEEFARDPVIQESVLNTTAFVLGLALSDIRGYKMEAVEEEYGIVVDNGPPLLSVEVVSPFLSKDEADHISMNTWFGAFEVPVDEVQSFTWDQMHPPLPPLPVDPFLPTWAWGLGTSASAAILLLFPIYCCYFRRLANTRRKYRPAAGVDPTFMERVVHNSDSQLVKRFVARDSGAQLMRGQIKRSSKDPSETSSSGGTGQPHGHLGGAPHLLRLGHHGERHGESSTTTSDKLESVTSVSHLGLLLYLRPITPGKDVTLPQLLLGSDGQRELVPVAHLEAKALPPRGQADMGPPEKSNRAQRQVTKEEEVGCCWLVWSHGGNPSEQDLDTAFASVGFVKQAAPPAVALLGGLALYGMGGPETVSILMIYFGAQTGMNLYIKNVLSRIVVDEDQGRRGLPIGFLLTAIQQMVAFIAFCIFLVAGRLCCAGYEVKQLKSTKEWVAVICFSMAFALNIGLNNFSLSLVAISINMIIRTCLPLSTAVSELILGSLLGIQRKSIGPTKWLLMLAGVSCAGLASYAKTTSQTNAEESAALTLGIFVTVCSIFAGAVNMVLASILGTSMKMNPLDTTCYMSLPTALALIAPSLLIYHPVSQWPDTGSMTDWQVLQEVLSTKPSVLVPVLVSGVLSFFYNILQYTMVHKLSATHATFAGNFNKAATIALSLILGLEGLPPGNYGIIFLLAVLGNIASFTAFSMVKDAPPKVEQADFQLALHGPASVYTPPFVVGRLGRPARPRMPVQLPVSVLRSDRGTDTVAVKALQSKNHGTG</sequence>
<feature type="transmembrane region" description="Helical" evidence="6">
    <location>
        <begin position="342"/>
        <end position="364"/>
    </location>
</feature>
<dbReference type="InterPro" id="IPR029063">
    <property type="entry name" value="SAM-dependent_MTases_sf"/>
</dbReference>
<feature type="transmembrane region" description="Helical" evidence="6">
    <location>
        <begin position="468"/>
        <end position="488"/>
    </location>
</feature>
<feature type="transmembrane region" description="Helical" evidence="6">
    <location>
        <begin position="1748"/>
        <end position="1770"/>
    </location>
</feature>
<feature type="transmembrane region" description="Helical" evidence="6">
    <location>
        <begin position="409"/>
        <end position="429"/>
    </location>
</feature>
<organism evidence="8 9">
    <name type="scientific">Symbiodinium necroappetens</name>
    <dbReference type="NCBI Taxonomy" id="1628268"/>
    <lineage>
        <taxon>Eukaryota</taxon>
        <taxon>Sar</taxon>
        <taxon>Alveolata</taxon>
        <taxon>Dinophyceae</taxon>
        <taxon>Suessiales</taxon>
        <taxon>Symbiodiniaceae</taxon>
        <taxon>Symbiodinium</taxon>
    </lineage>
</organism>
<dbReference type="InterPro" id="IPR050186">
    <property type="entry name" value="TPT_transporter"/>
</dbReference>
<feature type="transmembrane region" description="Helical" evidence="6">
    <location>
        <begin position="441"/>
        <end position="461"/>
    </location>
</feature>
<feature type="transmembrane region" description="Helical" evidence="6">
    <location>
        <begin position="590"/>
        <end position="609"/>
    </location>
</feature>
<dbReference type="Pfam" id="PF07690">
    <property type="entry name" value="MFS_1"/>
    <property type="match status" value="1"/>
</dbReference>
<dbReference type="PANTHER" id="PTHR11132">
    <property type="entry name" value="SOLUTE CARRIER FAMILY 35"/>
    <property type="match status" value="1"/>
</dbReference>
<comment type="caution">
    <text evidence="8">The sequence shown here is derived from an EMBL/GenBank/DDBJ whole genome shotgun (WGS) entry which is preliminary data.</text>
</comment>
<keyword evidence="9" id="KW-1185">Reference proteome</keyword>
<accession>A0A812TKE1</accession>
<dbReference type="Proteomes" id="UP000601435">
    <property type="component" value="Unassembled WGS sequence"/>
</dbReference>
<feature type="transmembrane region" description="Helical" evidence="6">
    <location>
        <begin position="500"/>
        <end position="519"/>
    </location>
</feature>
<dbReference type="CDD" id="cd02440">
    <property type="entry name" value="AdoMet_MTases"/>
    <property type="match status" value="1"/>
</dbReference>
<dbReference type="InterPro" id="IPR009030">
    <property type="entry name" value="Growth_fac_rcpt_cys_sf"/>
</dbReference>
<evidence type="ECO:0000256" key="5">
    <source>
        <dbReference type="SAM" id="MobiDB-lite"/>
    </source>
</evidence>
<feature type="transmembrane region" description="Helical" evidence="6">
    <location>
        <begin position="1795"/>
        <end position="1812"/>
    </location>
</feature>
<feature type="region of interest" description="Disordered" evidence="5">
    <location>
        <begin position="1356"/>
        <end position="1412"/>
    </location>
</feature>
<evidence type="ECO:0000259" key="7">
    <source>
        <dbReference type="Pfam" id="PF13649"/>
    </source>
</evidence>
<feature type="transmembrane region" description="Helical" evidence="6">
    <location>
        <begin position="1288"/>
        <end position="1310"/>
    </location>
</feature>
<dbReference type="SMART" id="SM00261">
    <property type="entry name" value="FU"/>
    <property type="match status" value="2"/>
</dbReference>
<keyword evidence="4 6" id="KW-0472">Membrane</keyword>
<dbReference type="SUPFAM" id="SSF103473">
    <property type="entry name" value="MFS general substrate transporter"/>
    <property type="match status" value="1"/>
</dbReference>
<feature type="transmembrane region" description="Helical" evidence="6">
    <location>
        <begin position="1682"/>
        <end position="1698"/>
    </location>
</feature>
<dbReference type="Gene3D" id="1.20.1250.20">
    <property type="entry name" value="MFS general substrate transporter like domains"/>
    <property type="match status" value="1"/>
</dbReference>
<feature type="transmembrane region" description="Helical" evidence="6">
    <location>
        <begin position="384"/>
        <end position="402"/>
    </location>
</feature>
<evidence type="ECO:0000256" key="6">
    <source>
        <dbReference type="SAM" id="Phobius"/>
    </source>
</evidence>
<keyword evidence="3 6" id="KW-1133">Transmembrane helix</keyword>
<dbReference type="Gene3D" id="2.10.220.10">
    <property type="entry name" value="Hormone Receptor, Insulin-like Growth Factor Receptor 1, Chain A, domain 2"/>
    <property type="match status" value="1"/>
</dbReference>
<feature type="compositionally biased region" description="Gly residues" evidence="5">
    <location>
        <begin position="1375"/>
        <end position="1385"/>
    </location>
</feature>
<dbReference type="InterPro" id="IPR036259">
    <property type="entry name" value="MFS_trans_sf"/>
</dbReference>
<dbReference type="CDD" id="cd00064">
    <property type="entry name" value="FU"/>
    <property type="match status" value="2"/>
</dbReference>
<feature type="compositionally biased region" description="Polar residues" evidence="5">
    <location>
        <begin position="1403"/>
        <end position="1412"/>
    </location>
</feature>
<feature type="transmembrane region" description="Helical" evidence="6">
    <location>
        <begin position="1851"/>
        <end position="1871"/>
    </location>
</feature>
<feature type="transmembrane region" description="Helical" evidence="6">
    <location>
        <begin position="1650"/>
        <end position="1670"/>
    </location>
</feature>
<dbReference type="GO" id="GO:0016020">
    <property type="term" value="C:membrane"/>
    <property type="evidence" value="ECO:0007669"/>
    <property type="project" value="UniProtKB-SubCell"/>
</dbReference>
<proteinExistence type="predicted"/>
<feature type="transmembrane region" description="Helical" evidence="6">
    <location>
        <begin position="553"/>
        <end position="578"/>
    </location>
</feature>
<evidence type="ECO:0000256" key="2">
    <source>
        <dbReference type="ARBA" id="ARBA00022692"/>
    </source>
</evidence>
<evidence type="ECO:0000256" key="3">
    <source>
        <dbReference type="ARBA" id="ARBA00022989"/>
    </source>
</evidence>
<evidence type="ECO:0000313" key="8">
    <source>
        <dbReference type="EMBL" id="CAE7536342.1"/>
    </source>
</evidence>
<comment type="subcellular location">
    <subcellularLocation>
        <location evidence="1">Membrane</location>
        <topology evidence="1">Multi-pass membrane protein</topology>
    </subcellularLocation>
</comment>
<keyword evidence="2 6" id="KW-0812">Transmembrane</keyword>
<dbReference type="InterPro" id="IPR011701">
    <property type="entry name" value="MFS"/>
</dbReference>